<comment type="caution">
    <text evidence="2">The sequence shown here is derived from an EMBL/GenBank/DDBJ whole genome shotgun (WGS) entry which is preliminary data.</text>
</comment>
<gene>
    <name evidence="2" type="ORF">HP397_05815</name>
</gene>
<protein>
    <recommendedName>
        <fullName evidence="4">Tetratricopeptide repeat protein</fullName>
    </recommendedName>
</protein>
<dbReference type="Gene3D" id="1.25.40.10">
    <property type="entry name" value="Tetratricopeptide repeat domain"/>
    <property type="match status" value="1"/>
</dbReference>
<name>A0A7Z0PFM0_9FUSO</name>
<organism evidence="2 3">
    <name type="scientific">Streptobacillus felis</name>
    <dbReference type="NCBI Taxonomy" id="1384509"/>
    <lineage>
        <taxon>Bacteria</taxon>
        <taxon>Fusobacteriati</taxon>
        <taxon>Fusobacteriota</taxon>
        <taxon>Fusobacteriia</taxon>
        <taxon>Fusobacteriales</taxon>
        <taxon>Leptotrichiaceae</taxon>
        <taxon>Streptobacillus</taxon>
    </lineage>
</organism>
<evidence type="ECO:0000313" key="3">
    <source>
        <dbReference type="Proteomes" id="UP000526184"/>
    </source>
</evidence>
<evidence type="ECO:0000256" key="1">
    <source>
        <dbReference type="SAM" id="SignalP"/>
    </source>
</evidence>
<dbReference type="SUPFAM" id="SSF48452">
    <property type="entry name" value="TPR-like"/>
    <property type="match status" value="1"/>
</dbReference>
<proteinExistence type="predicted"/>
<evidence type="ECO:0008006" key="4">
    <source>
        <dbReference type="Google" id="ProtNLM"/>
    </source>
</evidence>
<reference evidence="2 3" key="1">
    <citation type="submission" date="2020-05" db="EMBL/GenBank/DDBJ databases">
        <title>Streptobacillus felis strain LHL191014123.</title>
        <authorList>
            <person name="Fawzy A."/>
            <person name="Rau J."/>
            <person name="Risse K."/>
            <person name="Schauerte N."/>
            <person name="Geiger C."/>
            <person name="Blom J."/>
            <person name="Imirzalioglu C."/>
            <person name="Falgenhauer J."/>
            <person name="Bach A."/>
            <person name="Herden C."/>
            <person name="Eisenberg T."/>
        </authorList>
    </citation>
    <scope>NUCLEOTIDE SEQUENCE [LARGE SCALE GENOMIC DNA]</scope>
    <source>
        <strain evidence="2 3">LHL191014123</strain>
    </source>
</reference>
<dbReference type="AlphaFoldDB" id="A0A7Z0PFM0"/>
<feature type="signal peptide" evidence="1">
    <location>
        <begin position="1"/>
        <end position="19"/>
    </location>
</feature>
<dbReference type="InterPro" id="IPR011990">
    <property type="entry name" value="TPR-like_helical_dom_sf"/>
</dbReference>
<dbReference type="EMBL" id="JABMKT010000033">
    <property type="protein sequence ID" value="NYV28316.1"/>
    <property type="molecule type" value="Genomic_DNA"/>
</dbReference>
<keyword evidence="3" id="KW-1185">Reference proteome</keyword>
<sequence>MKKRLLILATLLMVTVGFAGTKEDFEKAYENYDKTKNVEQLEKDLLKISVLKTDQYTISSKFELAKIKIIQNKNEEARKYLNEILADKVVSNEGIKMAKTMLYSIEENYDKKIKILSEMIAMDEKDLGLQIEMLKQLSLKKDNTKLEKLYKEYVKKIASNEKVKVSFDVNLVETLLGIKDFVNAEKYIKPYLTSKNEDLKALANHFMAISKYEQKDLKNAIKYSDLASKISKEVDSDIENLNYLLAFENKEYNKALNKLVVLKNLTKDRSVFFELIILAESLDKKEVAENTIKEFRTLLDEKQNKALNTTLSKLFLADKNLDVTEKYAKKAIEESKDDEGYLILAVVYANLNRKEEALKNVRVAISKNVEGAKDVEKQILENLK</sequence>
<keyword evidence="1" id="KW-0732">Signal</keyword>
<evidence type="ECO:0000313" key="2">
    <source>
        <dbReference type="EMBL" id="NYV28316.1"/>
    </source>
</evidence>
<feature type="chain" id="PRO_5030947037" description="Tetratricopeptide repeat protein" evidence="1">
    <location>
        <begin position="20"/>
        <end position="384"/>
    </location>
</feature>
<dbReference type="RefSeq" id="WP_180136305.1">
    <property type="nucleotide sequence ID" value="NZ_JABMKT010000033.1"/>
</dbReference>
<accession>A0A7Z0PFM0</accession>
<dbReference type="Proteomes" id="UP000526184">
    <property type="component" value="Unassembled WGS sequence"/>
</dbReference>